<gene>
    <name evidence="1" type="ORF">H4075_15100</name>
</gene>
<evidence type="ECO:0000313" key="1">
    <source>
        <dbReference type="EMBL" id="QNA43401.1"/>
    </source>
</evidence>
<reference evidence="2" key="1">
    <citation type="submission" date="2020-08" db="EMBL/GenBank/DDBJ databases">
        <title>Lacibacter sp. S13-6-6 genome sequencing.</title>
        <authorList>
            <person name="Jin L."/>
        </authorList>
    </citation>
    <scope>NUCLEOTIDE SEQUENCE [LARGE SCALE GENOMIC DNA]</scope>
    <source>
        <strain evidence="2">S13-6-6</strain>
    </source>
</reference>
<protein>
    <submittedName>
        <fullName evidence="1">Uncharacterized protein</fullName>
    </submittedName>
</protein>
<sequence length="95" mass="10829">MKKGILMVTVLAAWFLVKNPEYTQLVKGNNTGFPEKAMAFAKTVKKDLFQFTTVHLPQVKIKTNNSKHKTQSCFLQVTNDKHLYNHEPLLIVNGL</sequence>
<dbReference type="EMBL" id="CP060007">
    <property type="protein sequence ID" value="QNA43401.1"/>
    <property type="molecule type" value="Genomic_DNA"/>
</dbReference>
<organism evidence="1 2">
    <name type="scientific">Lacibacter sediminis</name>
    <dbReference type="NCBI Taxonomy" id="2760713"/>
    <lineage>
        <taxon>Bacteria</taxon>
        <taxon>Pseudomonadati</taxon>
        <taxon>Bacteroidota</taxon>
        <taxon>Chitinophagia</taxon>
        <taxon>Chitinophagales</taxon>
        <taxon>Chitinophagaceae</taxon>
        <taxon>Lacibacter</taxon>
    </lineage>
</organism>
<dbReference type="AlphaFoldDB" id="A0A7G5XD48"/>
<keyword evidence="2" id="KW-1185">Reference proteome</keyword>
<accession>A0A7G5XD48</accession>
<name>A0A7G5XD48_9BACT</name>
<dbReference type="KEGG" id="lacs:H4075_15100"/>
<proteinExistence type="predicted"/>
<dbReference type="RefSeq" id="WP_182801666.1">
    <property type="nucleotide sequence ID" value="NZ_CP060007.1"/>
</dbReference>
<evidence type="ECO:0000313" key="2">
    <source>
        <dbReference type="Proteomes" id="UP000515344"/>
    </source>
</evidence>
<dbReference type="Proteomes" id="UP000515344">
    <property type="component" value="Chromosome"/>
</dbReference>